<dbReference type="EMBL" id="CBEP010000143">
    <property type="protein sequence ID" value="CDC06121.1"/>
    <property type="molecule type" value="Genomic_DNA"/>
</dbReference>
<proteinExistence type="predicted"/>
<gene>
    <name evidence="1" type="ORF">BN578_01297</name>
</gene>
<sequence length="142" mass="16064">MADTIIQSLRDYFLTCPLMGDSAINVDYLPEGPEVEYSIDTTPATEIVKQYIDGSSVRQYLFVIRSVNDYGPDVLQNLANSGFYENLAAWLEAQTRTGNFPSLPERKIPQKIEAQSTGYLFTTGPDTGKYQIQCRLQYFQEV</sequence>
<comment type="caution">
    <text evidence="1">The sequence shown here is derived from an EMBL/GenBank/DDBJ whole genome shotgun (WGS) entry which is preliminary data.</text>
</comment>
<evidence type="ECO:0000313" key="1">
    <source>
        <dbReference type="EMBL" id="CDC06121.1"/>
    </source>
</evidence>
<protein>
    <recommendedName>
        <fullName evidence="3">Chloramphenicol resistance protein</fullName>
    </recommendedName>
</protein>
<reference evidence="1" key="1">
    <citation type="submission" date="2012-11" db="EMBL/GenBank/DDBJ databases">
        <title>Dependencies among metagenomic species, viruses, plasmids and units of genetic variation.</title>
        <authorList>
            <person name="Nielsen H.B."/>
            <person name="Almeida M."/>
            <person name="Juncker A.S."/>
            <person name="Rasmussen S."/>
            <person name="Li J."/>
            <person name="Sunagawa S."/>
            <person name="Plichta D."/>
            <person name="Gautier L."/>
            <person name="Le Chatelier E."/>
            <person name="Peletier E."/>
            <person name="Bonde I."/>
            <person name="Nielsen T."/>
            <person name="Manichanh C."/>
            <person name="Arumugam M."/>
            <person name="Batto J."/>
            <person name="Santos M.B.Q.D."/>
            <person name="Blom N."/>
            <person name="Borruel N."/>
            <person name="Burgdorf K.S."/>
            <person name="Boumezbeur F."/>
            <person name="Casellas F."/>
            <person name="Dore J."/>
            <person name="Guarner F."/>
            <person name="Hansen T."/>
            <person name="Hildebrand F."/>
            <person name="Kaas R.S."/>
            <person name="Kennedy S."/>
            <person name="Kristiansen K."/>
            <person name="Kultima J.R."/>
            <person name="Leonard P."/>
            <person name="Levenez F."/>
            <person name="Lund O."/>
            <person name="Moumen B."/>
            <person name="Le Paslier D."/>
            <person name="Pons N."/>
            <person name="Pedersen O."/>
            <person name="Prifti E."/>
            <person name="Qin J."/>
            <person name="Raes J."/>
            <person name="Tap J."/>
            <person name="Tims S."/>
            <person name="Ussery D.W."/>
            <person name="Yamada T."/>
            <person name="MetaHit consortium"/>
            <person name="Renault P."/>
            <person name="Sicheritz-Ponten T."/>
            <person name="Bork P."/>
            <person name="Wang J."/>
            <person name="Brunak S."/>
            <person name="Ehrlich S.D."/>
        </authorList>
    </citation>
    <scope>NUCLEOTIDE SEQUENCE [LARGE SCALE GENOMIC DNA]</scope>
</reference>
<dbReference type="Proteomes" id="UP000018168">
    <property type="component" value="Unassembled WGS sequence"/>
</dbReference>
<dbReference type="AlphaFoldDB" id="R6NIP6"/>
<evidence type="ECO:0008006" key="3">
    <source>
        <dbReference type="Google" id="ProtNLM"/>
    </source>
</evidence>
<accession>R6NIP6</accession>
<organism evidence="1 2">
    <name type="scientific">[Clostridium] leptum CAG:27</name>
    <dbReference type="NCBI Taxonomy" id="1263068"/>
    <lineage>
        <taxon>Bacteria</taxon>
        <taxon>Bacillati</taxon>
        <taxon>Bacillota</taxon>
        <taxon>Clostridia</taxon>
        <taxon>Eubacteriales</taxon>
        <taxon>Oscillospiraceae</taxon>
        <taxon>Oscillospiraceae incertae sedis</taxon>
    </lineage>
</organism>
<name>R6NIP6_9FIRM</name>
<evidence type="ECO:0000313" key="2">
    <source>
        <dbReference type="Proteomes" id="UP000018168"/>
    </source>
</evidence>